<comment type="caution">
    <text evidence="2">The sequence shown here is derived from an EMBL/GenBank/DDBJ whole genome shotgun (WGS) entry which is preliminary data.</text>
</comment>
<gene>
    <name evidence="2" type="ORF">ACFQ44_03985</name>
</gene>
<dbReference type="EMBL" id="JBHTOD010000002">
    <property type="protein sequence ID" value="MFD1454846.1"/>
    <property type="molecule type" value="Genomic_DNA"/>
</dbReference>
<evidence type="ECO:0008006" key="4">
    <source>
        <dbReference type="Google" id="ProtNLM"/>
    </source>
</evidence>
<accession>A0ABW4D2M7</accession>
<proteinExistence type="predicted"/>
<protein>
    <recommendedName>
        <fullName evidence="4">DUF2147 domain-containing protein</fullName>
    </recommendedName>
</protein>
<reference evidence="3" key="1">
    <citation type="journal article" date="2019" name="Int. J. Syst. Evol. Microbiol.">
        <title>The Global Catalogue of Microorganisms (GCM) 10K type strain sequencing project: providing services to taxonomists for standard genome sequencing and annotation.</title>
        <authorList>
            <consortium name="The Broad Institute Genomics Platform"/>
            <consortium name="The Broad Institute Genome Sequencing Center for Infectious Disease"/>
            <person name="Wu L."/>
            <person name="Ma J."/>
        </authorList>
    </citation>
    <scope>NUCLEOTIDE SEQUENCE [LARGE SCALE GENOMIC DNA]</scope>
    <source>
        <strain evidence="3">CCM 8979</strain>
    </source>
</reference>
<keyword evidence="3" id="KW-1185">Reference proteome</keyword>
<feature type="signal peptide" evidence="1">
    <location>
        <begin position="1"/>
        <end position="28"/>
    </location>
</feature>
<evidence type="ECO:0000313" key="3">
    <source>
        <dbReference type="Proteomes" id="UP001597189"/>
    </source>
</evidence>
<feature type="chain" id="PRO_5047344407" description="DUF2147 domain-containing protein" evidence="1">
    <location>
        <begin position="29"/>
        <end position="126"/>
    </location>
</feature>
<organism evidence="2 3">
    <name type="scientific">Levilactobacillus lanxiensis</name>
    <dbReference type="NCBI Taxonomy" id="2799568"/>
    <lineage>
        <taxon>Bacteria</taxon>
        <taxon>Bacillati</taxon>
        <taxon>Bacillota</taxon>
        <taxon>Bacilli</taxon>
        <taxon>Lactobacillales</taxon>
        <taxon>Lactobacillaceae</taxon>
        <taxon>Levilactobacillus</taxon>
    </lineage>
</organism>
<evidence type="ECO:0000313" key="2">
    <source>
        <dbReference type="EMBL" id="MFD1454846.1"/>
    </source>
</evidence>
<name>A0ABW4D2M7_9LACO</name>
<sequence length="126" mass="14073">MRKLAATLMMVTALGFGSSVVTTTTANASTWHKGTPKVLRGVWKYSLSGKWKDDVGPMFKLTKTTMKTYGRGSIQGKASYKALGHHKYQVKTKAEGKLPPLNFKFQYVGKNKMRMVGTGYSQLYKR</sequence>
<dbReference type="Proteomes" id="UP001597189">
    <property type="component" value="Unassembled WGS sequence"/>
</dbReference>
<dbReference type="RefSeq" id="WP_203642881.1">
    <property type="nucleotide sequence ID" value="NZ_BOLN01000002.1"/>
</dbReference>
<keyword evidence="1" id="KW-0732">Signal</keyword>
<evidence type="ECO:0000256" key="1">
    <source>
        <dbReference type="SAM" id="SignalP"/>
    </source>
</evidence>